<name>A0ABM9QFI2_9FIRM</name>
<dbReference type="EMBL" id="HF545616">
    <property type="protein sequence ID" value="CCO04580.1"/>
    <property type="molecule type" value="Genomic_DNA"/>
</dbReference>
<evidence type="ECO:0000313" key="1">
    <source>
        <dbReference type="EMBL" id="CCO04580.1"/>
    </source>
</evidence>
<dbReference type="Pfam" id="PF08757">
    <property type="entry name" value="CotH"/>
    <property type="match status" value="1"/>
</dbReference>
<evidence type="ECO:0008006" key="3">
    <source>
        <dbReference type="Google" id="ProtNLM"/>
    </source>
</evidence>
<reference evidence="1 2" key="1">
    <citation type="journal article" date="2014" name="Int. J. Syst. Evol. Microbiol.">
        <title>Complete genome of a new Firmicutes species belonging to the dominant human colonic microbiota ('Ruminococcus bicirculans') reveals two chromosomes and a selective capacity to utilize plant glucans.</title>
        <authorList>
            <consortium name="NISC Comparative Sequencing Program"/>
            <person name="Wegmann U."/>
            <person name="Louis P."/>
            <person name="Goesmann A."/>
            <person name="Henrissat B."/>
            <person name="Duncan S.H."/>
            <person name="Flint H.J."/>
        </authorList>
    </citation>
    <scope>NUCLEOTIDE SEQUENCE [LARGE SCALE GENOMIC DNA]</scope>
    <source>
        <strain evidence="1 2">80/3</strain>
    </source>
</reference>
<sequence length="539" mass="61631">MIKNMCVMHNKWKDNNMRNDMNRRIIAAVCAVVMTGAMLTSCAKETGESSKAESSSAESQAVTTTAEPVVTLPATTKQVINPEPATYESLSADKAEKESFKKKIRSESKIPVISVTTAPDDMIASREKYTSCVVDVFNCDEKLKINEASAGIKVRGNSSAYYGDVSQILANKVPYRIKFDKKTNMLGLNNGAECKSWVLLKSDWDLIRNDIAFRFGRTIMGDSNFCSDGQLVHLYVNEEFQGVYELCEQCQINPNRVDISEPAEGCTDTDIGYYLELDNYATSDEDNHYISMDYENATVTDINGETRQFVPAEYSIKNDLYSQNQIDFIDKYLNNLFKIVYEACENGKYYKFDENYDLVDSDVTTAEEAVSNVMDIDSVRDMYILYEIVHDYDCGEGSFYMCVDLSKDSKCPKLKFTSPWDFNWAYNDSTEKYYAGAFTDKNFVAKKGDRSNPWFIVLCKQDWFMATAKEKWTEMSQEKLLQGCIKTEREYLKEYDADLRKGEEWGPDSAEDLFNWIENRIYWLNSQWKIKSDVSNSAS</sequence>
<proteinExistence type="predicted"/>
<gene>
    <name evidence="1" type="ORF">RBI_I00864</name>
</gene>
<accession>A0ABM9QFI2</accession>
<keyword evidence="2" id="KW-1185">Reference proteome</keyword>
<dbReference type="Proteomes" id="UP000027600">
    <property type="component" value="Chromosome I"/>
</dbReference>
<organism evidence="1 2">
    <name type="scientific">Ruminococcus bicirculans</name>
    <name type="common">ex Wegman et al. 2014</name>
    <dbReference type="NCBI Taxonomy" id="1160721"/>
    <lineage>
        <taxon>Bacteria</taxon>
        <taxon>Bacillati</taxon>
        <taxon>Bacillota</taxon>
        <taxon>Clostridia</taxon>
        <taxon>Eubacteriales</taxon>
        <taxon>Oscillospiraceae</taxon>
        <taxon>Ruminococcus</taxon>
    </lineage>
</organism>
<protein>
    <recommendedName>
        <fullName evidence="3">CotH protein</fullName>
    </recommendedName>
</protein>
<evidence type="ECO:0000313" key="2">
    <source>
        <dbReference type="Proteomes" id="UP000027600"/>
    </source>
</evidence>
<dbReference type="InterPro" id="IPR014867">
    <property type="entry name" value="Spore_coat_CotH_CotH2/3/7"/>
</dbReference>